<evidence type="ECO:0000256" key="1">
    <source>
        <dbReference type="SAM" id="MobiDB-lite"/>
    </source>
</evidence>
<dbReference type="EMBL" id="LSTR01000028">
    <property type="protein sequence ID" value="OAH44675.1"/>
    <property type="molecule type" value="Genomic_DNA"/>
</dbReference>
<sequence>MSATGADLRSRPERDFGLGSSDRRTPQRLALPCPADREGAFVTNLDIIWDMGLPPFVDRPSVAHNDRGDNRQPSQIIAAQIAITPAARQMAIRFQKSGGRDGDSGPAHVSSHEAGSFNEPPGRVNWG</sequence>
<feature type="region of interest" description="Disordered" evidence="1">
    <location>
        <begin position="1"/>
        <end position="29"/>
    </location>
</feature>
<gene>
    <name evidence="2" type="ORF">AX777_20615</name>
</gene>
<evidence type="ECO:0000313" key="2">
    <source>
        <dbReference type="EMBL" id="OAH44675.1"/>
    </source>
</evidence>
<feature type="compositionally biased region" description="Basic and acidic residues" evidence="1">
    <location>
        <begin position="8"/>
        <end position="25"/>
    </location>
</feature>
<evidence type="ECO:0000313" key="3">
    <source>
        <dbReference type="Proteomes" id="UP000077262"/>
    </source>
</evidence>
<comment type="caution">
    <text evidence="2">The sequence shown here is derived from an EMBL/GenBank/DDBJ whole genome shotgun (WGS) entry which is preliminary data.</text>
</comment>
<protein>
    <submittedName>
        <fullName evidence="2">Uncharacterized protein</fullName>
    </submittedName>
</protein>
<accession>A0A177JWG4</accession>
<proteinExistence type="predicted"/>
<name>A0A177JWG4_SPHYA</name>
<reference evidence="2 3" key="1">
    <citation type="submission" date="2016-02" db="EMBL/GenBank/DDBJ databases">
        <authorList>
            <person name="Wen L."/>
            <person name="He K."/>
            <person name="Yang H."/>
        </authorList>
    </citation>
    <scope>NUCLEOTIDE SEQUENCE [LARGE SCALE GENOMIC DNA]</scope>
    <source>
        <strain evidence="2 3">CD09_2</strain>
    </source>
</reference>
<feature type="region of interest" description="Disordered" evidence="1">
    <location>
        <begin position="92"/>
        <end position="127"/>
    </location>
</feature>
<dbReference type="Proteomes" id="UP000077262">
    <property type="component" value="Unassembled WGS sequence"/>
</dbReference>
<dbReference type="AlphaFoldDB" id="A0A177JWG4"/>
<organism evidence="2 3">
    <name type="scientific">Sphingobium yanoikuyae</name>
    <name type="common">Sphingomonas yanoikuyae</name>
    <dbReference type="NCBI Taxonomy" id="13690"/>
    <lineage>
        <taxon>Bacteria</taxon>
        <taxon>Pseudomonadati</taxon>
        <taxon>Pseudomonadota</taxon>
        <taxon>Alphaproteobacteria</taxon>
        <taxon>Sphingomonadales</taxon>
        <taxon>Sphingomonadaceae</taxon>
        <taxon>Sphingobium</taxon>
    </lineage>
</organism>